<proteinExistence type="predicted"/>
<sequence>MSNMVKKFQDITPELEIYAGGKGCMLSQMYQTGLPVPPGFVIFPSAFCEGNLDKDAWKDIKIYIDELKRGYKGAKFAVRSSALSEDSAAASFAGEFETVLNVQEEKEILEAIDTVIESGKSERVKVYSEYQGMEHAHQLAIVVQLMIPSQISGVLFTVDPITGSRRSMSGNYVHGLGEQLVSGEANALSFKLIRPKGKYEGPDEFKKYSKKLFQYGMKLERSSMIPQDIEWAVSDGRLYLLQARPITTLTPGNLDKYDINDSLTGDDLWVNTNVGEAIPDVITPYTWSIIRNLDEKMTFSKDYYVWSGNICGRIYSNYNRRISAYTLLGLPVKSALKISGTFFGNLPKEIEFPIYPYTKTDLFKEILPKVLKFSKNVRKASKTAFKDIENNPVQCLRIQNLIHKCSSKEELISLWETELKPYSDKILWLHGLGGSKGIVTMNVKKKLLKFVTEEDANTLLSNLRGTSELASLGPVTGISKIMKGEMSKEEYFSKYGHRGPHEFELSIPHPAEDPSWIDRQIEEFIKSETDVDGLLKRQHLQYEDALLSFKERYPKKTGWLKRQLAKVSEAARTRESARSEWTRVYRLNRTFALKVGEITEIGDDVFYLYIDEVLSLLAGDATSLPYIPIRKENHEKYKKLPSFPTVIRGRFDPFTWSKESNRRLDYYDASKPITVSSNTESLTGFAGAAGRVEGTVRILNVPEEGHTLLPGEILVATTTNVGWTPLFPKAAAIITDVGAPLSHAAIVARELGIPAVVGCGNATARLKTGDRVVVDGGQGTVHLLP</sequence>
<organism evidence="3 4">
    <name type="scientific">Mobilisporobacter senegalensis</name>
    <dbReference type="NCBI Taxonomy" id="1329262"/>
    <lineage>
        <taxon>Bacteria</taxon>
        <taxon>Bacillati</taxon>
        <taxon>Bacillota</taxon>
        <taxon>Clostridia</taxon>
        <taxon>Lachnospirales</taxon>
        <taxon>Lachnospiraceae</taxon>
        <taxon>Mobilisporobacter</taxon>
    </lineage>
</organism>
<keyword evidence="3" id="KW-0418">Kinase</keyword>
<dbReference type="InterPro" id="IPR051549">
    <property type="entry name" value="PEP_Utilizing_Enz"/>
</dbReference>
<dbReference type="RefSeq" id="WP_123607545.1">
    <property type="nucleotide sequence ID" value="NZ_RJVG01000001.1"/>
</dbReference>
<dbReference type="InterPro" id="IPR008279">
    <property type="entry name" value="PEP-util_enz_mobile_dom"/>
</dbReference>
<keyword evidence="3" id="KW-0808">Transferase</keyword>
<evidence type="ECO:0000259" key="2">
    <source>
        <dbReference type="Pfam" id="PF01326"/>
    </source>
</evidence>
<evidence type="ECO:0000313" key="3">
    <source>
        <dbReference type="EMBL" id="ROR31441.1"/>
    </source>
</evidence>
<dbReference type="Gene3D" id="3.50.30.10">
    <property type="entry name" value="Phosphohistidine domain"/>
    <property type="match status" value="1"/>
</dbReference>
<reference evidence="3 4" key="1">
    <citation type="submission" date="2018-11" db="EMBL/GenBank/DDBJ databases">
        <title>Genomic Encyclopedia of Type Strains, Phase IV (KMG-IV): sequencing the most valuable type-strain genomes for metagenomic binning, comparative biology and taxonomic classification.</title>
        <authorList>
            <person name="Goeker M."/>
        </authorList>
    </citation>
    <scope>NUCLEOTIDE SEQUENCE [LARGE SCALE GENOMIC DNA]</scope>
    <source>
        <strain evidence="3 4">DSM 26537</strain>
    </source>
</reference>
<keyword evidence="4" id="KW-1185">Reference proteome</keyword>
<dbReference type="Pfam" id="PF00391">
    <property type="entry name" value="PEP-utilizers"/>
    <property type="match status" value="1"/>
</dbReference>
<dbReference type="PANTHER" id="PTHR43615">
    <property type="entry name" value="PHOSPHOENOLPYRUVATE SYNTHASE-RELATED"/>
    <property type="match status" value="1"/>
</dbReference>
<feature type="domain" description="PEP-utilising enzyme mobile" evidence="1">
    <location>
        <begin position="710"/>
        <end position="779"/>
    </location>
</feature>
<dbReference type="InterPro" id="IPR036637">
    <property type="entry name" value="Phosphohistidine_dom_sf"/>
</dbReference>
<dbReference type="GO" id="GO:0005524">
    <property type="term" value="F:ATP binding"/>
    <property type="evidence" value="ECO:0007669"/>
    <property type="project" value="InterPro"/>
</dbReference>
<dbReference type="Gene3D" id="3.30.1490.20">
    <property type="entry name" value="ATP-grasp fold, A domain"/>
    <property type="match status" value="2"/>
</dbReference>
<dbReference type="AlphaFoldDB" id="A0A3N1XYX5"/>
<protein>
    <submittedName>
        <fullName evidence="3">Pyruvate,water dikinase</fullName>
    </submittedName>
</protein>
<accession>A0A3N1XYX5</accession>
<gene>
    <name evidence="3" type="ORF">EDD66_10157</name>
</gene>
<feature type="domain" description="Pyruvate phosphate dikinase AMP/ATP-binding" evidence="2">
    <location>
        <begin position="46"/>
        <end position="195"/>
    </location>
</feature>
<evidence type="ECO:0000259" key="1">
    <source>
        <dbReference type="Pfam" id="PF00391"/>
    </source>
</evidence>
<dbReference type="Proteomes" id="UP000273083">
    <property type="component" value="Unassembled WGS sequence"/>
</dbReference>
<name>A0A3N1XYX5_9FIRM</name>
<dbReference type="SUPFAM" id="SSF56059">
    <property type="entry name" value="Glutathione synthetase ATP-binding domain-like"/>
    <property type="match status" value="1"/>
</dbReference>
<dbReference type="Gene3D" id="3.30.470.20">
    <property type="entry name" value="ATP-grasp fold, B domain"/>
    <property type="match status" value="2"/>
</dbReference>
<feature type="domain" description="Pyruvate phosphate dikinase AMP/ATP-binding" evidence="2">
    <location>
        <begin position="210"/>
        <end position="250"/>
    </location>
</feature>
<dbReference type="EMBL" id="RJVG01000001">
    <property type="protein sequence ID" value="ROR31441.1"/>
    <property type="molecule type" value="Genomic_DNA"/>
</dbReference>
<dbReference type="GO" id="GO:0016301">
    <property type="term" value="F:kinase activity"/>
    <property type="evidence" value="ECO:0007669"/>
    <property type="project" value="UniProtKB-KW"/>
</dbReference>
<dbReference type="SUPFAM" id="SSF52009">
    <property type="entry name" value="Phosphohistidine domain"/>
    <property type="match status" value="1"/>
</dbReference>
<dbReference type="Pfam" id="PF01326">
    <property type="entry name" value="PPDK_N"/>
    <property type="match status" value="2"/>
</dbReference>
<comment type="caution">
    <text evidence="3">The sequence shown here is derived from an EMBL/GenBank/DDBJ whole genome shotgun (WGS) entry which is preliminary data.</text>
</comment>
<dbReference type="InterPro" id="IPR013815">
    <property type="entry name" value="ATP_grasp_subdomain_1"/>
</dbReference>
<dbReference type="PANTHER" id="PTHR43615:SF1">
    <property type="entry name" value="PPDK_N DOMAIN-CONTAINING PROTEIN"/>
    <property type="match status" value="1"/>
</dbReference>
<evidence type="ECO:0000313" key="4">
    <source>
        <dbReference type="Proteomes" id="UP000273083"/>
    </source>
</evidence>
<keyword evidence="3" id="KW-0670">Pyruvate</keyword>
<dbReference type="OrthoDB" id="9765468at2"/>
<dbReference type="InterPro" id="IPR002192">
    <property type="entry name" value="PPDK_AMP/ATP-bd"/>
</dbReference>